<name>D5ULH0_CELFN</name>
<proteinExistence type="predicted"/>
<feature type="transmembrane region" description="Helical" evidence="1">
    <location>
        <begin position="16"/>
        <end position="39"/>
    </location>
</feature>
<dbReference type="KEGG" id="cfl:Cfla_1108"/>
<dbReference type="OrthoDB" id="4829976at2"/>
<accession>D5ULH0</accession>
<keyword evidence="1" id="KW-1133">Transmembrane helix</keyword>
<dbReference type="HOGENOM" id="CLU_1934272_0_0_11"/>
<evidence type="ECO:0000313" key="2">
    <source>
        <dbReference type="EMBL" id="ADG74012.1"/>
    </source>
</evidence>
<sequence length="136" mass="13680">MSAPTRRPARSPRRALVLLVCSGLALVGVVVLAVGWIGIGTATLQATAARTEPCLLAYVPGTTAEVRYEVLPARAVCEWDVDGVRQEVVVASVPVAVTAPALLLALGGVAGTVAALLSRRTVAPGRGGPVPGPGAP</sequence>
<organism evidence="2 3">
    <name type="scientific">Cellulomonas flavigena (strain ATCC 482 / DSM 20109 / BCRC 11376 / JCM 18109 / NBRC 3775 / NCIMB 8073 / NRS 134)</name>
    <dbReference type="NCBI Taxonomy" id="446466"/>
    <lineage>
        <taxon>Bacteria</taxon>
        <taxon>Bacillati</taxon>
        <taxon>Actinomycetota</taxon>
        <taxon>Actinomycetes</taxon>
        <taxon>Micrococcales</taxon>
        <taxon>Cellulomonadaceae</taxon>
        <taxon>Cellulomonas</taxon>
    </lineage>
</organism>
<dbReference type="Proteomes" id="UP000000849">
    <property type="component" value="Chromosome"/>
</dbReference>
<keyword evidence="1" id="KW-0812">Transmembrane</keyword>
<dbReference type="EMBL" id="CP001964">
    <property type="protein sequence ID" value="ADG74012.1"/>
    <property type="molecule type" value="Genomic_DNA"/>
</dbReference>
<evidence type="ECO:0000256" key="1">
    <source>
        <dbReference type="SAM" id="Phobius"/>
    </source>
</evidence>
<keyword evidence="3" id="KW-1185">Reference proteome</keyword>
<gene>
    <name evidence="2" type="ordered locus">Cfla_1108</name>
</gene>
<feature type="transmembrane region" description="Helical" evidence="1">
    <location>
        <begin position="95"/>
        <end position="117"/>
    </location>
</feature>
<dbReference type="STRING" id="446466.Cfla_1108"/>
<dbReference type="RefSeq" id="WP_013116346.1">
    <property type="nucleotide sequence ID" value="NC_014151.1"/>
</dbReference>
<evidence type="ECO:0000313" key="3">
    <source>
        <dbReference type="Proteomes" id="UP000000849"/>
    </source>
</evidence>
<dbReference type="AlphaFoldDB" id="D5ULH0"/>
<reference evidence="2 3" key="1">
    <citation type="journal article" date="2010" name="Stand. Genomic Sci.">
        <title>Complete genome sequence of Cellulomonas flavigena type strain (134).</title>
        <authorList>
            <person name="Abt B."/>
            <person name="Foster B."/>
            <person name="Lapidus A."/>
            <person name="Clum A."/>
            <person name="Sun H."/>
            <person name="Pukall R."/>
            <person name="Lucas S."/>
            <person name="Glavina Del Rio T."/>
            <person name="Nolan M."/>
            <person name="Tice H."/>
            <person name="Cheng J.F."/>
            <person name="Pitluck S."/>
            <person name="Liolios K."/>
            <person name="Ivanova N."/>
            <person name="Mavromatis K."/>
            <person name="Ovchinnikova G."/>
            <person name="Pati A."/>
            <person name="Goodwin L."/>
            <person name="Chen A."/>
            <person name="Palaniappan K."/>
            <person name="Land M."/>
            <person name="Hauser L."/>
            <person name="Chang Y.J."/>
            <person name="Jeffries C.D."/>
            <person name="Rohde M."/>
            <person name="Goker M."/>
            <person name="Woyke T."/>
            <person name="Bristow J."/>
            <person name="Eisen J.A."/>
            <person name="Markowitz V."/>
            <person name="Hugenholtz P."/>
            <person name="Kyrpides N.C."/>
            <person name="Klenk H.P."/>
        </authorList>
    </citation>
    <scope>NUCLEOTIDE SEQUENCE [LARGE SCALE GENOMIC DNA]</scope>
    <source>
        <strain evidence="3">ATCC 482 / DSM 20109 / BCRC 11376 / JCM 18109 / NBRC 3775 / NCIMB 8073 / NRS 134</strain>
    </source>
</reference>
<keyword evidence="1" id="KW-0472">Membrane</keyword>
<protein>
    <submittedName>
        <fullName evidence="2">Integral membrane protein</fullName>
    </submittedName>
</protein>